<dbReference type="Proteomes" id="UP001204798">
    <property type="component" value="Unassembled WGS sequence"/>
</dbReference>
<reference evidence="1 2" key="1">
    <citation type="submission" date="2022-08" db="EMBL/GenBank/DDBJ databases">
        <title>Bacterial and archaeal communities from various locations to study Microbial Dark Matter (Phase II).</title>
        <authorList>
            <person name="Stepanauskas R."/>
        </authorList>
    </citation>
    <scope>NUCLEOTIDE SEQUENCE [LARGE SCALE GENOMIC DNA]</scope>
    <source>
        <strain evidence="1 2">PD1</strain>
    </source>
</reference>
<sequence length="132" mass="15084">MKRPVTCRRCGKLIRQGQVMGVWILGNGVVKLQVRYQCPRCQYEGYATLPPEVWAGSKLVWDAPLSELSPEEMERFAQLPPISVDEVLDFYDALKYIDRVPRALLEKLSSHAKTTAKVTLSPRHQKRMLRGS</sequence>
<dbReference type="RefSeq" id="WP_259092845.1">
    <property type="nucleotide sequence ID" value="NZ_CP130454.1"/>
</dbReference>
<dbReference type="EMBL" id="JANUCP010000001">
    <property type="protein sequence ID" value="MCS3917952.1"/>
    <property type="molecule type" value="Genomic_DNA"/>
</dbReference>
<comment type="caution">
    <text evidence="1">The sequence shown here is derived from an EMBL/GenBank/DDBJ whole genome shotgun (WGS) entry which is preliminary data.</text>
</comment>
<evidence type="ECO:0000313" key="1">
    <source>
        <dbReference type="EMBL" id="MCS3917952.1"/>
    </source>
</evidence>
<keyword evidence="2" id="KW-1185">Reference proteome</keyword>
<name>A0ABT2EJ45_9BACT</name>
<gene>
    <name evidence="1" type="ORF">M2350_000349</name>
</gene>
<protein>
    <submittedName>
        <fullName evidence="1">Phage FluMu protein Com</fullName>
    </submittedName>
</protein>
<organism evidence="1 2">
    <name type="scientific">Candidatus Fervidibacter sacchari</name>
    <dbReference type="NCBI Taxonomy" id="1448929"/>
    <lineage>
        <taxon>Bacteria</taxon>
        <taxon>Candidatus Fervidibacterota</taxon>
        <taxon>Candidatus Fervidibacter</taxon>
    </lineage>
</organism>
<proteinExistence type="predicted"/>
<accession>A0ABT2EJ45</accession>
<evidence type="ECO:0000313" key="2">
    <source>
        <dbReference type="Proteomes" id="UP001204798"/>
    </source>
</evidence>